<name>A7TKV0_VANPO</name>
<sequence>MSSTINPVQEHYLKKQLIKLQLAHELNELNSVDALRRFGHPFANVDPKTIAKKKSSNVFATTLMLSSSSSKNNKNNSVNSNSVTTKETAFPLLNSFLRIFIIPFPLFSKDVINDSKFWQQKLQVFYEHFMTLNFSDSEEREKLTKRKKISEKSNKLMYLLFDAHINTINELAYFSTAKDAFLTEKDAHKRSKLENFGIPSQDTIQYLVTDEPVYINGWDINVIGILDSKNTIEIKTKKERVVSTSSTSSTKSSYSLGIPSTPKWMKNAITTSTTTSSAFFSKLVSTETTGVTYKSKSSHYFLLKVIDNTKENERLIYLKKSYEDFQALNLALKADFPSKRLPKLPRKQKINGLNSPPPEMSALQDIPMSPSLSDVLSNYSLDKSIEEEGEEDKSVTEREGPESFSINNNLNCPRENTRTSLRQYLRGLCEDKDIAFSEIMFNFFKDSTEDVKLLGESTKEDIIKRRDQDIANLQNEIRNQFTNADHLAKLQDFTKTFKKKLLMDKSYLGKLVSEIRNLKGTADMSTDLMLFVECVRTFFASFIYHLLLGNKNSYGLYTQIKRLHKLMPYTMMSQIMKVTNPMSIMKGMTDLFLTQPFGGYSLIQTMFTTVLNEDLKAQNKIIKKLEKMILEEGPGSQALINCLKNFVANPEASSNLTIETIKEDSKAMEMPISLIILIRNAESGNIPQTIVDQVIESYMNWKIQHGSEGVITESEKAISLLFSNVKELLQLYYKEHDKKLMRKMWQDPELSQLLKAFVNVIYDPMVKVFKVANVAVALKLFEKFMNDLIKLINSNIHGELGVCTKFDIICSLNNLLLKHQEGYLKLAIDFCKDDTEGIVDEYVQWFENILEFLRNDEAEIKKDMVDIESLSREAATDIVTLKTEIDDIIDNKFDIRRIHKELILLRKKKMKIIIDNTGTTNIDILNDNSYSLADINNQLESLEKKYKELVEKDPSVVEIEKLRTLAFNDYVKDIFKM</sequence>
<dbReference type="GO" id="GO:0035091">
    <property type="term" value="F:phosphatidylinositol binding"/>
    <property type="evidence" value="ECO:0007669"/>
    <property type="project" value="InterPro"/>
</dbReference>
<dbReference type="Pfam" id="PF00787">
    <property type="entry name" value="PX"/>
    <property type="match status" value="1"/>
</dbReference>
<dbReference type="eggNOG" id="KOG2273">
    <property type="taxonomic scope" value="Eukaryota"/>
</dbReference>
<feature type="coiled-coil region" evidence="1">
    <location>
        <begin position="925"/>
        <end position="952"/>
    </location>
</feature>
<protein>
    <recommendedName>
        <fullName evidence="3">PX domain-containing protein</fullName>
    </recommendedName>
</protein>
<dbReference type="HOGENOM" id="CLU_007739_1_0_1"/>
<dbReference type="AlphaFoldDB" id="A7TKV0"/>
<evidence type="ECO:0000313" key="4">
    <source>
        <dbReference type="EMBL" id="EDO17105.1"/>
    </source>
</evidence>
<dbReference type="SUPFAM" id="SSF64268">
    <property type="entry name" value="PX domain"/>
    <property type="match status" value="1"/>
</dbReference>
<dbReference type="InterPro" id="IPR001683">
    <property type="entry name" value="PX_dom"/>
</dbReference>
<evidence type="ECO:0000259" key="3">
    <source>
        <dbReference type="PROSITE" id="PS50195"/>
    </source>
</evidence>
<keyword evidence="1" id="KW-0175">Coiled coil</keyword>
<dbReference type="SMART" id="SM00312">
    <property type="entry name" value="PX"/>
    <property type="match status" value="1"/>
</dbReference>
<dbReference type="GeneID" id="5545297"/>
<evidence type="ECO:0000256" key="1">
    <source>
        <dbReference type="SAM" id="Coils"/>
    </source>
</evidence>
<proteinExistence type="predicted"/>
<dbReference type="OMA" id="PMSIMKG"/>
<dbReference type="RefSeq" id="XP_001644963.1">
    <property type="nucleotide sequence ID" value="XM_001644913.1"/>
</dbReference>
<feature type="region of interest" description="Disordered" evidence="2">
    <location>
        <begin position="385"/>
        <end position="411"/>
    </location>
</feature>
<dbReference type="PANTHER" id="PTHR47185">
    <property type="entry name" value="PX DOMAIN-CONTAINING PROTEIN YPR097W"/>
    <property type="match status" value="1"/>
</dbReference>
<feature type="region of interest" description="Disordered" evidence="2">
    <location>
        <begin position="343"/>
        <end position="366"/>
    </location>
</feature>
<dbReference type="Gene3D" id="3.30.1520.10">
    <property type="entry name" value="Phox-like domain"/>
    <property type="match status" value="1"/>
</dbReference>
<dbReference type="STRING" id="436907.A7TKV0"/>
<gene>
    <name evidence="4" type="ORF">Kpol_1025p25</name>
</gene>
<dbReference type="InterPro" id="IPR024555">
    <property type="entry name" value="PX-associated"/>
</dbReference>
<keyword evidence="5" id="KW-1185">Reference proteome</keyword>
<feature type="domain" description="PX" evidence="3">
    <location>
        <begin position="281"/>
        <end position="451"/>
    </location>
</feature>
<feature type="compositionally biased region" description="Basic and acidic residues" evidence="2">
    <location>
        <begin position="392"/>
        <end position="401"/>
    </location>
</feature>
<dbReference type="OrthoDB" id="2117459at2759"/>
<dbReference type="Pfam" id="PF12825">
    <property type="entry name" value="DUF3818"/>
    <property type="match status" value="1"/>
</dbReference>
<dbReference type="PANTHER" id="PTHR47185:SF1">
    <property type="entry name" value="PX DOMAIN-CONTAINING PROTEIN YPR097W"/>
    <property type="match status" value="1"/>
</dbReference>
<dbReference type="Pfam" id="PF12828">
    <property type="entry name" value="PXB"/>
    <property type="match status" value="1"/>
</dbReference>
<accession>A7TKV0</accession>
<dbReference type="PhylomeDB" id="A7TKV0"/>
<organism evidence="5">
    <name type="scientific">Vanderwaltozyma polyspora (strain ATCC 22028 / DSM 70294 / BCRC 21397 / CBS 2163 / NBRC 10782 / NRRL Y-8283 / UCD 57-17)</name>
    <name type="common">Kluyveromyces polysporus</name>
    <dbReference type="NCBI Taxonomy" id="436907"/>
    <lineage>
        <taxon>Eukaryota</taxon>
        <taxon>Fungi</taxon>
        <taxon>Dikarya</taxon>
        <taxon>Ascomycota</taxon>
        <taxon>Saccharomycotina</taxon>
        <taxon>Saccharomycetes</taxon>
        <taxon>Saccharomycetales</taxon>
        <taxon>Saccharomycetaceae</taxon>
        <taxon>Vanderwaltozyma</taxon>
    </lineage>
</organism>
<dbReference type="PROSITE" id="PS50195">
    <property type="entry name" value="PX"/>
    <property type="match status" value="1"/>
</dbReference>
<dbReference type="Proteomes" id="UP000000267">
    <property type="component" value="Unassembled WGS sequence"/>
</dbReference>
<evidence type="ECO:0000256" key="2">
    <source>
        <dbReference type="SAM" id="MobiDB-lite"/>
    </source>
</evidence>
<reference evidence="4 5" key="1">
    <citation type="journal article" date="2007" name="Proc. Natl. Acad. Sci. U.S.A.">
        <title>Independent sorting-out of thousands of duplicated gene pairs in two yeast species descended from a whole-genome duplication.</title>
        <authorList>
            <person name="Scannell D.R."/>
            <person name="Frank A.C."/>
            <person name="Conant G.C."/>
            <person name="Byrne K.P."/>
            <person name="Woolfit M."/>
            <person name="Wolfe K.H."/>
        </authorList>
    </citation>
    <scope>NUCLEOTIDE SEQUENCE [LARGE SCALE GENOMIC DNA]</scope>
    <source>
        <strain evidence="5">ATCC 22028 / DSM 70294 / BCRC 21397 / CBS 2163 / NBRC 10782 / NRRL Y-8283 / UCD 57-17</strain>
    </source>
</reference>
<dbReference type="CDD" id="cd06869">
    <property type="entry name" value="PX_UP2_fungi"/>
    <property type="match status" value="1"/>
</dbReference>
<evidence type="ECO:0000313" key="5">
    <source>
        <dbReference type="Proteomes" id="UP000000267"/>
    </source>
</evidence>
<dbReference type="EMBL" id="DS480410">
    <property type="protein sequence ID" value="EDO17105.1"/>
    <property type="molecule type" value="Genomic_DNA"/>
</dbReference>
<dbReference type="InterPro" id="IPR036871">
    <property type="entry name" value="PX_dom_sf"/>
</dbReference>
<dbReference type="KEGG" id="vpo:Kpol_1025p25"/>
<dbReference type="InterPro" id="IPR047168">
    <property type="entry name" value="LEC1-like"/>
</dbReference>
<dbReference type="InParanoid" id="A7TKV0"/>
<dbReference type="InterPro" id="IPR024554">
    <property type="entry name" value="LEC1-like_C"/>
</dbReference>